<keyword evidence="3" id="KW-0805">Transcription regulation</keyword>
<evidence type="ECO:0000259" key="5">
    <source>
        <dbReference type="PROSITE" id="PS50921"/>
    </source>
</evidence>
<dbReference type="RefSeq" id="WP_255058723.1">
    <property type="nucleotide sequence ID" value="NZ_JANDBD010000002.1"/>
</dbReference>
<dbReference type="InterPro" id="IPR011006">
    <property type="entry name" value="CheY-like_superfamily"/>
</dbReference>
<keyword evidence="4" id="KW-0804">Transcription</keyword>
<dbReference type="Gene3D" id="1.10.10.10">
    <property type="entry name" value="Winged helix-like DNA-binding domain superfamily/Winged helix DNA-binding domain"/>
    <property type="match status" value="1"/>
</dbReference>
<keyword evidence="2" id="KW-0418">Kinase</keyword>
<dbReference type="SUPFAM" id="SSF55781">
    <property type="entry name" value="GAF domain-like"/>
    <property type="match status" value="1"/>
</dbReference>
<evidence type="ECO:0000313" key="6">
    <source>
        <dbReference type="EMBL" id="MCP9271664.1"/>
    </source>
</evidence>
<feature type="domain" description="ANTAR" evidence="5">
    <location>
        <begin position="185"/>
        <end position="246"/>
    </location>
</feature>
<keyword evidence="7" id="KW-1185">Reference proteome</keyword>
<evidence type="ECO:0000256" key="2">
    <source>
        <dbReference type="ARBA" id="ARBA00022777"/>
    </source>
</evidence>
<dbReference type="Proteomes" id="UP001651690">
    <property type="component" value="Unassembled WGS sequence"/>
</dbReference>
<evidence type="ECO:0000256" key="4">
    <source>
        <dbReference type="ARBA" id="ARBA00023163"/>
    </source>
</evidence>
<protein>
    <submittedName>
        <fullName evidence="6">GAF and ANTAR domain-containing protein</fullName>
    </submittedName>
</protein>
<dbReference type="Pfam" id="PF13185">
    <property type="entry name" value="GAF_2"/>
    <property type="match status" value="1"/>
</dbReference>
<dbReference type="PROSITE" id="PS50921">
    <property type="entry name" value="ANTAR"/>
    <property type="match status" value="1"/>
</dbReference>
<reference evidence="6 7" key="1">
    <citation type="submission" date="2022-06" db="EMBL/GenBank/DDBJ databases">
        <title>Mycolicibacterium sp. CAU 1645 isolated from seawater.</title>
        <authorList>
            <person name="Kim W."/>
        </authorList>
    </citation>
    <scope>NUCLEOTIDE SEQUENCE [LARGE SCALE GENOMIC DNA]</scope>
    <source>
        <strain evidence="6 7">CAU 1645</strain>
    </source>
</reference>
<dbReference type="SUPFAM" id="SSF52172">
    <property type="entry name" value="CheY-like"/>
    <property type="match status" value="1"/>
</dbReference>
<dbReference type="SMART" id="SM01012">
    <property type="entry name" value="ANTAR"/>
    <property type="match status" value="1"/>
</dbReference>
<evidence type="ECO:0000256" key="3">
    <source>
        <dbReference type="ARBA" id="ARBA00023015"/>
    </source>
</evidence>
<dbReference type="InterPro" id="IPR012074">
    <property type="entry name" value="GAF_ANTAR"/>
</dbReference>
<gene>
    <name evidence="6" type="ORF">NM203_05655</name>
</gene>
<comment type="caution">
    <text evidence="6">The sequence shown here is derived from an EMBL/GenBank/DDBJ whole genome shotgun (WGS) entry which is preliminary data.</text>
</comment>
<dbReference type="InterPro" id="IPR005561">
    <property type="entry name" value="ANTAR"/>
</dbReference>
<sequence length="260" mass="27962">MTEFDVTAEQIASDEDDLRDGLTGLAGLAGLVANALSVREMLTAVAGFAEQAIPGVDGLGVTVLHVTDGMLRIRAWEVTDPFVREIDILQYETLNDGPCITAMQTRQAVVSGALGTDSRWLRFGGRVAALGVESALSLPLLIGDQVVGSINCYARARDSFGEHALRLGSQFAAPAAVSVFNTQLLIEARERAEQLQRALRSRTVIDQAIGILRGRAGGSADEAFERLRQISQHENVKLAVIAERIVGDAVRRAEARQRLS</sequence>
<evidence type="ECO:0000256" key="1">
    <source>
        <dbReference type="ARBA" id="ARBA00022679"/>
    </source>
</evidence>
<evidence type="ECO:0000313" key="7">
    <source>
        <dbReference type="Proteomes" id="UP001651690"/>
    </source>
</evidence>
<dbReference type="EMBL" id="JANDBD010000002">
    <property type="protein sequence ID" value="MCP9271664.1"/>
    <property type="molecule type" value="Genomic_DNA"/>
</dbReference>
<proteinExistence type="predicted"/>
<dbReference type="Pfam" id="PF03861">
    <property type="entry name" value="ANTAR"/>
    <property type="match status" value="1"/>
</dbReference>
<organism evidence="6 7">
    <name type="scientific">Mycolicibacterium arenosum</name>
    <dbReference type="NCBI Taxonomy" id="2952157"/>
    <lineage>
        <taxon>Bacteria</taxon>
        <taxon>Bacillati</taxon>
        <taxon>Actinomycetota</taxon>
        <taxon>Actinomycetes</taxon>
        <taxon>Mycobacteriales</taxon>
        <taxon>Mycobacteriaceae</taxon>
        <taxon>Mycolicibacterium</taxon>
    </lineage>
</organism>
<dbReference type="PIRSF" id="PIRSF036625">
    <property type="entry name" value="GAF_ANTAR"/>
    <property type="match status" value="1"/>
</dbReference>
<dbReference type="SMART" id="SM00065">
    <property type="entry name" value="GAF"/>
    <property type="match status" value="1"/>
</dbReference>
<name>A0ABT1M077_9MYCO</name>
<dbReference type="InterPro" id="IPR036388">
    <property type="entry name" value="WH-like_DNA-bd_sf"/>
</dbReference>
<accession>A0ABT1M077</accession>
<keyword evidence="1" id="KW-0808">Transferase</keyword>
<dbReference type="InterPro" id="IPR003018">
    <property type="entry name" value="GAF"/>
</dbReference>
<dbReference type="Gene3D" id="3.30.450.40">
    <property type="match status" value="1"/>
</dbReference>
<dbReference type="InterPro" id="IPR029016">
    <property type="entry name" value="GAF-like_dom_sf"/>
</dbReference>